<evidence type="ECO:0000256" key="1">
    <source>
        <dbReference type="SAM" id="MobiDB-lite"/>
    </source>
</evidence>
<proteinExistence type="predicted"/>
<reference evidence="2" key="1">
    <citation type="journal article" date="2022" name="Int. J. Mol. Sci.">
        <title>Draft Genome of Tanacetum Coccineum: Genomic Comparison of Closely Related Tanacetum-Family Plants.</title>
        <authorList>
            <person name="Yamashiro T."/>
            <person name="Shiraishi A."/>
            <person name="Nakayama K."/>
            <person name="Satake H."/>
        </authorList>
    </citation>
    <scope>NUCLEOTIDE SEQUENCE</scope>
</reference>
<reference evidence="2" key="2">
    <citation type="submission" date="2022-01" db="EMBL/GenBank/DDBJ databases">
        <authorList>
            <person name="Yamashiro T."/>
            <person name="Shiraishi A."/>
            <person name="Satake H."/>
            <person name="Nakayama K."/>
        </authorList>
    </citation>
    <scope>NUCLEOTIDE SEQUENCE</scope>
</reference>
<evidence type="ECO:0000313" key="3">
    <source>
        <dbReference type="Proteomes" id="UP001151760"/>
    </source>
</evidence>
<feature type="region of interest" description="Disordered" evidence="1">
    <location>
        <begin position="1"/>
        <end position="24"/>
    </location>
</feature>
<gene>
    <name evidence="2" type="ORF">Tco_1041821</name>
</gene>
<dbReference type="Proteomes" id="UP001151760">
    <property type="component" value="Unassembled WGS sequence"/>
</dbReference>
<comment type="caution">
    <text evidence="2">The sequence shown here is derived from an EMBL/GenBank/DDBJ whole genome shotgun (WGS) entry which is preliminary data.</text>
</comment>
<evidence type="ECO:0000313" key="2">
    <source>
        <dbReference type="EMBL" id="GJT75096.1"/>
    </source>
</evidence>
<evidence type="ECO:0008006" key="4">
    <source>
        <dbReference type="Google" id="ProtNLM"/>
    </source>
</evidence>
<accession>A0ABQ5GHS7</accession>
<name>A0ABQ5GHS7_9ASTR</name>
<keyword evidence="3" id="KW-1185">Reference proteome</keyword>
<organism evidence="2 3">
    <name type="scientific">Tanacetum coccineum</name>
    <dbReference type="NCBI Taxonomy" id="301880"/>
    <lineage>
        <taxon>Eukaryota</taxon>
        <taxon>Viridiplantae</taxon>
        <taxon>Streptophyta</taxon>
        <taxon>Embryophyta</taxon>
        <taxon>Tracheophyta</taxon>
        <taxon>Spermatophyta</taxon>
        <taxon>Magnoliopsida</taxon>
        <taxon>eudicotyledons</taxon>
        <taxon>Gunneridae</taxon>
        <taxon>Pentapetalae</taxon>
        <taxon>asterids</taxon>
        <taxon>campanulids</taxon>
        <taxon>Asterales</taxon>
        <taxon>Asteraceae</taxon>
        <taxon>Asteroideae</taxon>
        <taxon>Anthemideae</taxon>
        <taxon>Anthemidinae</taxon>
        <taxon>Tanacetum</taxon>
    </lineage>
</organism>
<sequence>MHTLTKKNLSTSLAHKYGESSSRNIDQSNMHTFYQRHPYEHHWTRDHPLVQVVRNPSQPVKTRRHLNTDGEMCIFALAVSRTEPKNIKEAMADHALIKAMQEELHQFE</sequence>
<protein>
    <recommendedName>
        <fullName evidence="4">Gag-Pol polyprotein</fullName>
    </recommendedName>
</protein>
<dbReference type="EMBL" id="BQNB010018500">
    <property type="protein sequence ID" value="GJT75096.1"/>
    <property type="molecule type" value="Genomic_DNA"/>
</dbReference>